<sequence>MLAQVARWGNSLGIRIPKDVACRAGLTEGAKVEIEAVGTQVVISLARPRYQLGDLLTGMTPSSMRDAFDWGDDVGRETVE</sequence>
<dbReference type="PANTHER" id="PTHR40516">
    <property type="entry name" value="ANTITOXIN CHPS-RELATED"/>
    <property type="match status" value="1"/>
</dbReference>
<dbReference type="STRING" id="1437059.A6A05_16965"/>
<gene>
    <name evidence="2" type="ORF">A6A05_16965</name>
</gene>
<reference evidence="2 3" key="1">
    <citation type="submission" date="2016-04" db="EMBL/GenBank/DDBJ databases">
        <title>Draft genome sequence of freshwater magnetotactic bacteria Magnetospirillum marisnigri SP-1 and Magnetospirillum moscoviense BB-1.</title>
        <authorList>
            <person name="Koziaeva V."/>
            <person name="Dziuba M.V."/>
            <person name="Ivanov T.M."/>
            <person name="Kuznetsov B."/>
            <person name="Grouzdev D.S."/>
        </authorList>
    </citation>
    <scope>NUCLEOTIDE SEQUENCE [LARGE SCALE GENOMIC DNA]</scope>
    <source>
        <strain evidence="2 3">BB-1</strain>
    </source>
</reference>
<accession>A0A178MAZ5</accession>
<dbReference type="SMART" id="SM00966">
    <property type="entry name" value="SpoVT_AbrB"/>
    <property type="match status" value="1"/>
</dbReference>
<dbReference type="PANTHER" id="PTHR40516:SF1">
    <property type="entry name" value="ANTITOXIN CHPS-RELATED"/>
    <property type="match status" value="1"/>
</dbReference>
<dbReference type="Gene3D" id="2.10.260.10">
    <property type="match status" value="1"/>
</dbReference>
<dbReference type="Pfam" id="PF04014">
    <property type="entry name" value="MazE_antitoxin"/>
    <property type="match status" value="1"/>
</dbReference>
<organism evidence="2 3">
    <name type="scientific">Magnetospirillum moscoviense</name>
    <dbReference type="NCBI Taxonomy" id="1437059"/>
    <lineage>
        <taxon>Bacteria</taxon>
        <taxon>Pseudomonadati</taxon>
        <taxon>Pseudomonadota</taxon>
        <taxon>Alphaproteobacteria</taxon>
        <taxon>Rhodospirillales</taxon>
        <taxon>Rhodospirillaceae</taxon>
        <taxon>Magnetospirillum</taxon>
    </lineage>
</organism>
<dbReference type="SUPFAM" id="SSF89447">
    <property type="entry name" value="AbrB/MazE/MraZ-like"/>
    <property type="match status" value="1"/>
</dbReference>
<dbReference type="InterPro" id="IPR037914">
    <property type="entry name" value="SpoVT-AbrB_sf"/>
</dbReference>
<feature type="domain" description="SpoVT-AbrB" evidence="1">
    <location>
        <begin position="6"/>
        <end position="49"/>
    </location>
</feature>
<dbReference type="InterPro" id="IPR039052">
    <property type="entry name" value="Antitox_PemI-like"/>
</dbReference>
<dbReference type="GO" id="GO:0097351">
    <property type="term" value="F:toxin sequestering activity"/>
    <property type="evidence" value="ECO:0007669"/>
    <property type="project" value="InterPro"/>
</dbReference>
<dbReference type="Proteomes" id="UP000078543">
    <property type="component" value="Unassembled WGS sequence"/>
</dbReference>
<proteinExistence type="predicted"/>
<dbReference type="InterPro" id="IPR007159">
    <property type="entry name" value="SpoVT-AbrB_dom"/>
</dbReference>
<dbReference type="GO" id="GO:0003677">
    <property type="term" value="F:DNA binding"/>
    <property type="evidence" value="ECO:0007669"/>
    <property type="project" value="InterPro"/>
</dbReference>
<evidence type="ECO:0000259" key="1">
    <source>
        <dbReference type="SMART" id="SM00966"/>
    </source>
</evidence>
<dbReference type="RefSeq" id="WP_068504254.1">
    <property type="nucleotide sequence ID" value="NZ_LWQU01000187.1"/>
</dbReference>
<dbReference type="OrthoDB" id="9795766at2"/>
<name>A0A178MAZ5_9PROT</name>
<dbReference type="AlphaFoldDB" id="A0A178MAZ5"/>
<keyword evidence="3" id="KW-1185">Reference proteome</keyword>
<evidence type="ECO:0000313" key="3">
    <source>
        <dbReference type="Proteomes" id="UP000078543"/>
    </source>
</evidence>
<comment type="caution">
    <text evidence="2">The sequence shown here is derived from an EMBL/GenBank/DDBJ whole genome shotgun (WGS) entry which is preliminary data.</text>
</comment>
<protein>
    <recommendedName>
        <fullName evidence="1">SpoVT-AbrB domain-containing protein</fullName>
    </recommendedName>
</protein>
<dbReference type="EMBL" id="LWQU01000187">
    <property type="protein sequence ID" value="OAN45215.1"/>
    <property type="molecule type" value="Genomic_DNA"/>
</dbReference>
<evidence type="ECO:0000313" key="2">
    <source>
        <dbReference type="EMBL" id="OAN45215.1"/>
    </source>
</evidence>